<keyword evidence="9" id="KW-1185">Reference proteome</keyword>
<dbReference type="SUPFAM" id="SSF52121">
    <property type="entry name" value="Lumazine synthase"/>
    <property type="match status" value="1"/>
</dbReference>
<keyword evidence="5 7" id="KW-0808">Transferase</keyword>
<evidence type="ECO:0000256" key="2">
    <source>
        <dbReference type="ARBA" id="ARBA00007424"/>
    </source>
</evidence>
<dbReference type="PANTHER" id="PTHR21058:SF0">
    <property type="entry name" value="6,7-DIMETHYL-8-RIBITYLLUMAZINE SYNTHASE"/>
    <property type="match status" value="1"/>
</dbReference>
<dbReference type="GO" id="GO:0009231">
    <property type="term" value="P:riboflavin biosynthetic process"/>
    <property type="evidence" value="ECO:0007669"/>
    <property type="project" value="UniProtKB-UniRule"/>
</dbReference>
<keyword evidence="4 7" id="KW-0686">Riboflavin biosynthesis</keyword>
<dbReference type="PANTHER" id="PTHR21058">
    <property type="entry name" value="6,7-DIMETHYL-8-RIBITYLLUMAZINE SYNTHASE DMRL SYNTHASE LUMAZINE SYNTHASE"/>
    <property type="match status" value="1"/>
</dbReference>
<dbReference type="AlphaFoldDB" id="A0A2Z3YSK6"/>
<evidence type="ECO:0000256" key="7">
    <source>
        <dbReference type="HAMAP-Rule" id="MF_00178"/>
    </source>
</evidence>
<dbReference type="InterPro" id="IPR034964">
    <property type="entry name" value="LS"/>
</dbReference>
<dbReference type="HAMAP" id="MF_00178">
    <property type="entry name" value="Lumazine_synth"/>
    <property type="match status" value="1"/>
</dbReference>
<dbReference type="NCBIfam" id="TIGR00114">
    <property type="entry name" value="lumazine-synth"/>
    <property type="match status" value="1"/>
</dbReference>
<dbReference type="Proteomes" id="UP000247696">
    <property type="component" value="Chromosome"/>
</dbReference>
<protein>
    <recommendedName>
        <fullName evidence="3 7">6,7-dimethyl-8-ribityllumazine synthase</fullName>
        <shortName evidence="7">DMRL synthase</shortName>
        <shortName evidence="7">LS</shortName>
        <shortName evidence="7">Lumazine synthase</shortName>
        <ecNumber evidence="3 7">2.5.1.78</ecNumber>
    </recommendedName>
</protein>
<evidence type="ECO:0000256" key="1">
    <source>
        <dbReference type="ARBA" id="ARBA00004917"/>
    </source>
</evidence>
<dbReference type="OrthoDB" id="9809709at2"/>
<dbReference type="Gene3D" id="3.40.50.960">
    <property type="entry name" value="Lumazine/riboflavin synthase"/>
    <property type="match status" value="1"/>
</dbReference>
<comment type="pathway">
    <text evidence="1 7">Cofactor biosynthesis; riboflavin biosynthesis; riboflavin from 2-hydroxy-3-oxobutyl phosphate and 5-amino-6-(D-ribitylamino)uracil: step 1/2.</text>
</comment>
<feature type="binding site" evidence="7">
    <location>
        <begin position="59"/>
        <end position="61"/>
    </location>
    <ligand>
        <name>5-amino-6-(D-ribitylamino)uracil</name>
        <dbReference type="ChEBI" id="CHEBI:15934"/>
    </ligand>
</feature>
<dbReference type="Pfam" id="PF00885">
    <property type="entry name" value="DMRL_synthase"/>
    <property type="match status" value="1"/>
</dbReference>
<evidence type="ECO:0000256" key="5">
    <source>
        <dbReference type="ARBA" id="ARBA00022679"/>
    </source>
</evidence>
<feature type="binding site" evidence="7">
    <location>
        <begin position="86"/>
        <end position="87"/>
    </location>
    <ligand>
        <name>(2S)-2-hydroxy-3-oxobutyl phosphate</name>
        <dbReference type="ChEBI" id="CHEBI:58830"/>
    </ligand>
</feature>
<feature type="active site" description="Proton donor" evidence="7">
    <location>
        <position position="89"/>
    </location>
</feature>
<dbReference type="GO" id="GO:0005829">
    <property type="term" value="C:cytosol"/>
    <property type="evidence" value="ECO:0007669"/>
    <property type="project" value="TreeGrafter"/>
</dbReference>
<evidence type="ECO:0000256" key="3">
    <source>
        <dbReference type="ARBA" id="ARBA00012664"/>
    </source>
</evidence>
<dbReference type="InterPro" id="IPR036467">
    <property type="entry name" value="LS/RS_sf"/>
</dbReference>
<reference evidence="9" key="1">
    <citation type="submission" date="2017-11" db="EMBL/GenBank/DDBJ databases">
        <title>Otitis media/interna in a cat caused by the recently described species Corynebacterium provencense.</title>
        <authorList>
            <person name="Kittl S."/>
            <person name="Brodard I."/>
            <person name="Rychener L."/>
            <person name="Jores J."/>
            <person name="Roosje P."/>
            <person name="Gobeli Brawand S."/>
        </authorList>
    </citation>
    <scope>NUCLEOTIDE SEQUENCE [LARGE SCALE GENOMIC DNA]</scope>
    <source>
        <strain evidence="9">17KM38</strain>
    </source>
</reference>
<evidence type="ECO:0000313" key="9">
    <source>
        <dbReference type="Proteomes" id="UP000247696"/>
    </source>
</evidence>
<feature type="binding site" evidence="7">
    <location>
        <begin position="81"/>
        <end position="83"/>
    </location>
    <ligand>
        <name>5-amino-6-(D-ribitylamino)uracil</name>
        <dbReference type="ChEBI" id="CHEBI:15934"/>
    </ligand>
</feature>
<name>A0A2Z3YSK6_9CORY</name>
<feature type="binding site" evidence="7">
    <location>
        <position position="28"/>
    </location>
    <ligand>
        <name>5-amino-6-(D-ribitylamino)uracil</name>
        <dbReference type="ChEBI" id="CHEBI:15934"/>
    </ligand>
</feature>
<dbReference type="CDD" id="cd09209">
    <property type="entry name" value="Lumazine_synthase-I"/>
    <property type="match status" value="1"/>
</dbReference>
<dbReference type="EC" id="2.5.1.78" evidence="3 7"/>
<dbReference type="STRING" id="1737425.GCA_900049755_02472"/>
<dbReference type="KEGG" id="cpre:Csp1_13680"/>
<sequence>MSADGIADITLKPGCGDGYRIAVVSASWNADITDRLHAHAVSTLRELGVLVDDWRVVGCMELPVVVKAALQTHDAVVANGCVIRGDTAHFDYVCRSVTDGLTRAALDSGRPVGNGVLTVETLEQAVERSGVPGAVEDKGADAARAALHTLLVLDDIGTRG</sequence>
<dbReference type="GO" id="GO:0000906">
    <property type="term" value="F:6,7-dimethyl-8-ribityllumazine synthase activity"/>
    <property type="evidence" value="ECO:0007669"/>
    <property type="project" value="UniProtKB-UniRule"/>
</dbReference>
<dbReference type="GO" id="GO:0009349">
    <property type="term" value="C:riboflavin synthase complex"/>
    <property type="evidence" value="ECO:0007669"/>
    <property type="project" value="UniProtKB-UniRule"/>
</dbReference>
<comment type="function">
    <text evidence="7">Catalyzes the formation of 6,7-dimethyl-8-ribityllumazine by condensation of 5-amino-6-(D-ribitylamino)uracil with 3,4-dihydroxy-2-butanone 4-phosphate. This is the penultimate step in the biosynthesis of riboflavin.</text>
</comment>
<dbReference type="InterPro" id="IPR002180">
    <property type="entry name" value="LS/RS"/>
</dbReference>
<comment type="similarity">
    <text evidence="2 7">Belongs to the DMRL synthase family.</text>
</comment>
<proteinExistence type="inferred from homology"/>
<dbReference type="EMBL" id="CP024988">
    <property type="protein sequence ID" value="AWT26160.1"/>
    <property type="molecule type" value="Genomic_DNA"/>
</dbReference>
<dbReference type="UniPathway" id="UPA00275">
    <property type="reaction ID" value="UER00404"/>
</dbReference>
<gene>
    <name evidence="7 8" type="primary">ribH</name>
    <name evidence="8" type="ORF">Csp1_13680</name>
</gene>
<organism evidence="8 9">
    <name type="scientific">Corynebacterium provencense</name>
    <dbReference type="NCBI Taxonomy" id="1737425"/>
    <lineage>
        <taxon>Bacteria</taxon>
        <taxon>Bacillati</taxon>
        <taxon>Actinomycetota</taxon>
        <taxon>Actinomycetes</taxon>
        <taxon>Mycobacteriales</taxon>
        <taxon>Corynebacteriaceae</taxon>
        <taxon>Corynebacterium</taxon>
    </lineage>
</organism>
<accession>A0A2Z3YSK6</accession>
<evidence type="ECO:0000313" key="8">
    <source>
        <dbReference type="EMBL" id="AWT26160.1"/>
    </source>
</evidence>
<feature type="binding site" evidence="7">
    <location>
        <position position="114"/>
    </location>
    <ligand>
        <name>5-amino-6-(D-ribitylamino)uracil</name>
        <dbReference type="ChEBI" id="CHEBI:15934"/>
    </ligand>
</feature>
<comment type="catalytic activity">
    <reaction evidence="6 7">
        <text>(2S)-2-hydroxy-3-oxobutyl phosphate + 5-amino-6-(D-ribitylamino)uracil = 6,7-dimethyl-8-(1-D-ribityl)lumazine + phosphate + 2 H2O + H(+)</text>
        <dbReference type="Rhea" id="RHEA:26152"/>
        <dbReference type="ChEBI" id="CHEBI:15377"/>
        <dbReference type="ChEBI" id="CHEBI:15378"/>
        <dbReference type="ChEBI" id="CHEBI:15934"/>
        <dbReference type="ChEBI" id="CHEBI:43474"/>
        <dbReference type="ChEBI" id="CHEBI:58201"/>
        <dbReference type="ChEBI" id="CHEBI:58830"/>
        <dbReference type="EC" id="2.5.1.78"/>
    </reaction>
</comment>
<feature type="binding site" evidence="7">
    <location>
        <position position="128"/>
    </location>
    <ligand>
        <name>(2S)-2-hydroxy-3-oxobutyl phosphate</name>
        <dbReference type="ChEBI" id="CHEBI:58830"/>
    </ligand>
</feature>
<evidence type="ECO:0000256" key="4">
    <source>
        <dbReference type="ARBA" id="ARBA00022619"/>
    </source>
</evidence>
<evidence type="ECO:0000256" key="6">
    <source>
        <dbReference type="ARBA" id="ARBA00048785"/>
    </source>
</evidence>
<dbReference type="RefSeq" id="WP_066588737.1">
    <property type="nucleotide sequence ID" value="NZ_CABKVS010000002.1"/>
</dbReference>